<accession>A0ABN7AEY6</accession>
<evidence type="ECO:0000313" key="1">
    <source>
        <dbReference type="EMBL" id="BES90846.1"/>
    </source>
</evidence>
<dbReference type="EMBL" id="AP028910">
    <property type="protein sequence ID" value="BES90846.1"/>
    <property type="molecule type" value="Genomic_DNA"/>
</dbReference>
<dbReference type="Proteomes" id="UP001307889">
    <property type="component" value="Chromosome 2"/>
</dbReference>
<organism evidence="1 2">
    <name type="scientific">Nesidiocoris tenuis</name>
    <dbReference type="NCBI Taxonomy" id="355587"/>
    <lineage>
        <taxon>Eukaryota</taxon>
        <taxon>Metazoa</taxon>
        <taxon>Ecdysozoa</taxon>
        <taxon>Arthropoda</taxon>
        <taxon>Hexapoda</taxon>
        <taxon>Insecta</taxon>
        <taxon>Pterygota</taxon>
        <taxon>Neoptera</taxon>
        <taxon>Paraneoptera</taxon>
        <taxon>Hemiptera</taxon>
        <taxon>Heteroptera</taxon>
        <taxon>Panheteroptera</taxon>
        <taxon>Cimicomorpha</taxon>
        <taxon>Miridae</taxon>
        <taxon>Dicyphina</taxon>
        <taxon>Nesidiocoris</taxon>
    </lineage>
</organism>
<proteinExistence type="predicted"/>
<sequence>MRFNERQLVNLASGNPDLEDRLWLKKKSPGSFKKEVHRNWPNLRRAGRRNISRRLRSKNFIRRRSIFHILFDIR</sequence>
<protein>
    <submittedName>
        <fullName evidence="1">Uncharacterized protein</fullName>
    </submittedName>
</protein>
<keyword evidence="2" id="KW-1185">Reference proteome</keyword>
<reference evidence="1 2" key="1">
    <citation type="submission" date="2023-09" db="EMBL/GenBank/DDBJ databases">
        <title>Nesidiocoris tenuis whole genome shotgun sequence.</title>
        <authorList>
            <person name="Shibata T."/>
            <person name="Shimoda M."/>
            <person name="Kobayashi T."/>
            <person name="Uehara T."/>
        </authorList>
    </citation>
    <scope>NUCLEOTIDE SEQUENCE [LARGE SCALE GENOMIC DNA]</scope>
    <source>
        <strain evidence="1 2">Japan</strain>
    </source>
</reference>
<gene>
    <name evidence="1" type="ORF">NTJ_03654</name>
</gene>
<evidence type="ECO:0000313" key="2">
    <source>
        <dbReference type="Proteomes" id="UP001307889"/>
    </source>
</evidence>
<name>A0ABN7AEY6_9HEMI</name>